<sequence>MFYPREAEKDHLFNRVILLTVACCVVLILAGMARHEGIRYAAIQLGPVETTGTVTQLDDILMNRDGKVIHYRYTDLDGQVHYSQYVDERYATKTAYETGGSIPLIYSRWLPAQSSIARELNGNRPGFFIMMGGVLLTLLFLGISARTLGRIYAMKEEDRFY</sequence>
<dbReference type="EMBL" id="RCZE01000014">
    <property type="protein sequence ID" value="TPG73856.1"/>
    <property type="molecule type" value="Genomic_DNA"/>
</dbReference>
<keyword evidence="1" id="KW-0472">Membrane</keyword>
<evidence type="ECO:0000256" key="1">
    <source>
        <dbReference type="SAM" id="Phobius"/>
    </source>
</evidence>
<proteinExistence type="predicted"/>
<feature type="transmembrane region" description="Helical" evidence="1">
    <location>
        <begin position="127"/>
        <end position="145"/>
    </location>
</feature>
<dbReference type="Proteomes" id="UP000317933">
    <property type="component" value="Unassembled WGS sequence"/>
</dbReference>
<dbReference type="AlphaFoldDB" id="A0A502HKD5"/>
<gene>
    <name evidence="2" type="ORF">EAH78_26025</name>
</gene>
<organism evidence="2 3">
    <name type="scientific">Pseudomonas arsenicoxydans</name>
    <dbReference type="NCBI Taxonomy" id="702115"/>
    <lineage>
        <taxon>Bacteria</taxon>
        <taxon>Pseudomonadati</taxon>
        <taxon>Pseudomonadota</taxon>
        <taxon>Gammaproteobacteria</taxon>
        <taxon>Pseudomonadales</taxon>
        <taxon>Pseudomonadaceae</taxon>
        <taxon>Pseudomonas</taxon>
    </lineage>
</organism>
<name>A0A502HKD5_9PSED</name>
<evidence type="ECO:0000313" key="2">
    <source>
        <dbReference type="EMBL" id="TPG73856.1"/>
    </source>
</evidence>
<keyword evidence="1" id="KW-1133">Transmembrane helix</keyword>
<protein>
    <recommendedName>
        <fullName evidence="4">DUF3592 domain-containing protein</fullName>
    </recommendedName>
</protein>
<reference evidence="2 3" key="1">
    <citation type="journal article" date="2019" name="Environ. Microbiol.">
        <title>Species interactions and distinct microbial communities in high Arctic permafrost affected cryosols are associated with the CH4 and CO2 gas fluxes.</title>
        <authorList>
            <person name="Altshuler I."/>
            <person name="Hamel J."/>
            <person name="Turney S."/>
            <person name="Magnuson E."/>
            <person name="Levesque R."/>
            <person name="Greer C."/>
            <person name="Whyte L.G."/>
        </authorList>
    </citation>
    <scope>NUCLEOTIDE SEQUENCE [LARGE SCALE GENOMIC DNA]</scope>
    <source>
        <strain evidence="2 3">E3</strain>
    </source>
</reference>
<accession>A0A502HKD5</accession>
<dbReference type="RefSeq" id="WP_140670329.1">
    <property type="nucleotide sequence ID" value="NZ_RCZE01000014.1"/>
</dbReference>
<evidence type="ECO:0008006" key="4">
    <source>
        <dbReference type="Google" id="ProtNLM"/>
    </source>
</evidence>
<comment type="caution">
    <text evidence="2">The sequence shown here is derived from an EMBL/GenBank/DDBJ whole genome shotgun (WGS) entry which is preliminary data.</text>
</comment>
<keyword evidence="1" id="KW-0812">Transmembrane</keyword>
<feature type="transmembrane region" description="Helical" evidence="1">
    <location>
        <begin position="12"/>
        <end position="33"/>
    </location>
</feature>
<evidence type="ECO:0000313" key="3">
    <source>
        <dbReference type="Proteomes" id="UP000317933"/>
    </source>
</evidence>